<proteinExistence type="predicted"/>
<feature type="transmembrane region" description="Helical" evidence="3">
    <location>
        <begin position="94"/>
        <end position="115"/>
    </location>
</feature>
<feature type="transmembrane region" description="Helical" evidence="3">
    <location>
        <begin position="146"/>
        <end position="164"/>
    </location>
</feature>
<feature type="domain" description="Response regulatory" evidence="4">
    <location>
        <begin position="593"/>
        <end position="713"/>
    </location>
</feature>
<dbReference type="Proteomes" id="UP001169760">
    <property type="component" value="Unassembled WGS sequence"/>
</dbReference>
<evidence type="ECO:0000256" key="2">
    <source>
        <dbReference type="PROSITE-ProRule" id="PRU00169"/>
    </source>
</evidence>
<evidence type="ECO:0000256" key="3">
    <source>
        <dbReference type="SAM" id="Phobius"/>
    </source>
</evidence>
<dbReference type="GO" id="GO:0000160">
    <property type="term" value="P:phosphorelay signal transduction system"/>
    <property type="evidence" value="ECO:0007669"/>
    <property type="project" value="InterPro"/>
</dbReference>
<evidence type="ECO:0000313" key="5">
    <source>
        <dbReference type="EMBL" id="MDO6421202.1"/>
    </source>
</evidence>
<gene>
    <name evidence="5" type="ORF">Q4521_01820</name>
</gene>
<name>A0AAW7X147_9GAMM</name>
<keyword evidence="1 2" id="KW-0597">Phosphoprotein</keyword>
<keyword evidence="5" id="KW-0808">Transferase</keyword>
<feature type="transmembrane region" description="Helical" evidence="3">
    <location>
        <begin position="121"/>
        <end position="139"/>
    </location>
</feature>
<feature type="transmembrane region" description="Helical" evidence="3">
    <location>
        <begin position="33"/>
        <end position="50"/>
    </location>
</feature>
<keyword evidence="5" id="KW-0418">Kinase</keyword>
<comment type="caution">
    <text evidence="5">The sequence shown here is derived from an EMBL/GenBank/DDBJ whole genome shotgun (WGS) entry which is preliminary data.</text>
</comment>
<keyword evidence="3" id="KW-1133">Transmembrane helix</keyword>
<evidence type="ECO:0000256" key="1">
    <source>
        <dbReference type="ARBA" id="ARBA00022553"/>
    </source>
</evidence>
<feature type="modified residue" description="4-aspartylphosphate" evidence="2">
    <location>
        <position position="644"/>
    </location>
</feature>
<accession>A0AAW7X147</accession>
<dbReference type="PANTHER" id="PTHR45339:SF3">
    <property type="entry name" value="HISTIDINE KINASE"/>
    <property type="match status" value="1"/>
</dbReference>
<evidence type="ECO:0000259" key="4">
    <source>
        <dbReference type="PROSITE" id="PS50110"/>
    </source>
</evidence>
<dbReference type="AlphaFoldDB" id="A0AAW7X147"/>
<keyword evidence="3" id="KW-0472">Membrane</keyword>
<dbReference type="EMBL" id="JAUOPB010000001">
    <property type="protein sequence ID" value="MDO6421202.1"/>
    <property type="molecule type" value="Genomic_DNA"/>
</dbReference>
<dbReference type="PANTHER" id="PTHR45339">
    <property type="entry name" value="HYBRID SIGNAL TRANSDUCTION HISTIDINE KINASE J"/>
    <property type="match status" value="1"/>
</dbReference>
<dbReference type="GO" id="GO:0016301">
    <property type="term" value="F:kinase activity"/>
    <property type="evidence" value="ECO:0007669"/>
    <property type="project" value="UniProtKB-KW"/>
</dbReference>
<feature type="transmembrane region" description="Helical" evidence="3">
    <location>
        <begin position="56"/>
        <end position="74"/>
    </location>
</feature>
<dbReference type="RefSeq" id="WP_216064071.1">
    <property type="nucleotide sequence ID" value="NZ_JAHKPP010000027.1"/>
</dbReference>
<keyword evidence="3" id="KW-0812">Transmembrane</keyword>
<dbReference type="PROSITE" id="PS50110">
    <property type="entry name" value="RESPONSE_REGULATORY"/>
    <property type="match status" value="1"/>
</dbReference>
<dbReference type="InterPro" id="IPR001789">
    <property type="entry name" value="Sig_transdc_resp-reg_receiver"/>
</dbReference>
<organism evidence="5 6">
    <name type="scientific">Saccharophagus degradans</name>
    <dbReference type="NCBI Taxonomy" id="86304"/>
    <lineage>
        <taxon>Bacteria</taxon>
        <taxon>Pseudomonadati</taxon>
        <taxon>Pseudomonadota</taxon>
        <taxon>Gammaproteobacteria</taxon>
        <taxon>Cellvibrionales</taxon>
        <taxon>Cellvibrionaceae</taxon>
        <taxon>Saccharophagus</taxon>
    </lineage>
</organism>
<sequence>MFSFFEPVSKVQKDRRIMRETDARMAKYSRRGLVFNFLAFLVCLIGGHFIEQNRDLTVVLTTGLLLITFVRGFFLFRFEHLYPRAPARWRNSYFVATLIGAIWWGVIMCSVTITLKMEYEAPLFWLYTVVFFSTTAHAFAPYQKFLAYYQFFGLMPAAVAAFTLGISDGYLYGTLLLVFFLVLIHQCRLMSENYWEKLEASYALSRKTLSIEEEKRDTRASAKLNREFLGYLRSDLWELISQNKDQLMSLSEAPQNADTDSTSTDTPYLALRRLFNNISDFNSVLSKELTLSNRVFNIRHELQHTIADVVAQGELKGIDIESALSPNLPMRLRGDASRLAQVVKTILHMAIRDLNSGAVIIEAEFLREYENAGELYITISRVCDTQKRLFFSDKEQTLVPKAGLDFAVCKGIAEIMEGNIEITEIPREGVQYRFNAKMDLAETSGQLDFHRNSFAGHKVLLIHSNARIVDIKRRELESLGFIVTTETQYKRAEQILINSYKTDAATGSVLFYADDEDAMAFNNKLVEHEQLRHTHQLIVASPAKQNKLIKEGYIASDQVHFVDRPAGLFELECAYHMAYGLEDKLQQKEGELRILNYSNSETVDAGLQTILEVFDDAVVQANNEQALLDYFRKNATDVSLILIDTKHVPNYIRVIDEIREHETKENYEVFVPIVGIAYSQEDINAVAYELGIDDFIQIGQTHKNAEQLIRYWAALH</sequence>
<evidence type="ECO:0000313" key="6">
    <source>
        <dbReference type="Proteomes" id="UP001169760"/>
    </source>
</evidence>
<reference evidence="5" key="1">
    <citation type="submission" date="2023-07" db="EMBL/GenBank/DDBJ databases">
        <title>Genome content predicts the carbon catabolic preferences of heterotrophic bacteria.</title>
        <authorList>
            <person name="Gralka M."/>
        </authorList>
    </citation>
    <scope>NUCLEOTIDE SEQUENCE</scope>
    <source>
        <strain evidence="5">I3M17_2</strain>
    </source>
</reference>
<protein>
    <submittedName>
        <fullName evidence="5">Sensor histidine kinase</fullName>
    </submittedName>
</protein>